<feature type="transmembrane region" description="Helical" evidence="1">
    <location>
        <begin position="213"/>
        <end position="231"/>
    </location>
</feature>
<accession>A9KNS5</accession>
<feature type="transmembrane region" description="Helical" evidence="1">
    <location>
        <begin position="268"/>
        <end position="285"/>
    </location>
</feature>
<gene>
    <name evidence="2" type="ordered locus">Cphy_1299</name>
</gene>
<reference evidence="3" key="1">
    <citation type="submission" date="2007-11" db="EMBL/GenBank/DDBJ databases">
        <title>Complete genome sequence of Clostridium phytofermentans ISDg.</title>
        <authorList>
            <person name="Leschine S.B."/>
            <person name="Warnick T.A."/>
            <person name="Blanchard J.L."/>
            <person name="Schnell D.J."/>
            <person name="Petit E.L."/>
            <person name="LaTouf W.G."/>
            <person name="Copeland A."/>
            <person name="Lucas S."/>
            <person name="Lapidus A."/>
            <person name="Barry K."/>
            <person name="Glavina del Rio T."/>
            <person name="Dalin E."/>
            <person name="Tice H."/>
            <person name="Pitluck S."/>
            <person name="Kiss H."/>
            <person name="Brettin T."/>
            <person name="Bruce D."/>
            <person name="Detter J.C."/>
            <person name="Han C."/>
            <person name="Kuske C."/>
            <person name="Schmutz J."/>
            <person name="Larimer F."/>
            <person name="Land M."/>
            <person name="Hauser L."/>
            <person name="Kyrpides N."/>
            <person name="Kim E.A."/>
            <person name="Richardson P."/>
        </authorList>
    </citation>
    <scope>NUCLEOTIDE SEQUENCE [LARGE SCALE GENOMIC DNA]</scope>
    <source>
        <strain evidence="3">ATCC 700394 / DSM 18823 / ISDg</strain>
    </source>
</reference>
<dbReference type="Proteomes" id="UP000000370">
    <property type="component" value="Chromosome"/>
</dbReference>
<sequence precursor="true">MYNILSLITGLVIAVMVALNGRLALQYGNFNAIIIVHVVGVIFAFLLCKLTKKTITLKKNMPLWLYLGGAIGILTLVFNNFAFGKISLTSIVALGLLGQTVASLLIDCLGLFGMKKHAFRKSSIIGFVFSLLGILVMLDNIAETALYAILLSFCSGITIVLSRSINAKLSQHVGDMQSSFINHVVGLPIAVVITIAITKSSQSFIVYKFTPELWIYLGGMLGVTTVLLSNITVPKLSAFRLTLLTFVGQIFTGIVIDILTKSGYSEKTFTGGVLVAIGISLNMIYEQFLCNKESKNRKNCEGIRNLKKEYQNHLLELANEPFTSPQDIVFETRPKNGVCCPYCWTIQPSNRNFCYGYKCNAKFIFRDELVEEEIRDDCTSTSNNII</sequence>
<dbReference type="PANTHER" id="PTHR34821:SF2">
    <property type="entry name" value="INNER MEMBRANE PROTEIN YDCZ"/>
    <property type="match status" value="1"/>
</dbReference>
<dbReference type="STRING" id="357809.Cphy_1299"/>
<evidence type="ECO:0000313" key="2">
    <source>
        <dbReference type="EMBL" id="ABX41676.1"/>
    </source>
</evidence>
<dbReference type="eggNOG" id="COG3238">
    <property type="taxonomic scope" value="Bacteria"/>
</dbReference>
<dbReference type="KEGG" id="cpy:Cphy_1299"/>
<feature type="transmembrane region" description="Helical" evidence="1">
    <location>
        <begin position="63"/>
        <end position="82"/>
    </location>
</feature>
<protein>
    <recommendedName>
        <fullName evidence="4">EamA-like transporter family protein</fullName>
    </recommendedName>
</protein>
<dbReference type="InterPro" id="IPR006750">
    <property type="entry name" value="YdcZ"/>
</dbReference>
<dbReference type="RefSeq" id="WP_012199330.1">
    <property type="nucleotide sequence ID" value="NC_010001.1"/>
</dbReference>
<name>A9KNS5_LACP7</name>
<dbReference type="PANTHER" id="PTHR34821">
    <property type="entry name" value="INNER MEMBRANE PROTEIN YDCZ"/>
    <property type="match status" value="1"/>
</dbReference>
<keyword evidence="1" id="KW-0472">Membrane</keyword>
<dbReference type="Pfam" id="PF04657">
    <property type="entry name" value="DMT_YdcZ"/>
    <property type="match status" value="2"/>
</dbReference>
<feature type="transmembrane region" description="Helical" evidence="1">
    <location>
        <begin position="144"/>
        <end position="163"/>
    </location>
</feature>
<organism evidence="2 3">
    <name type="scientific">Lachnoclostridium phytofermentans (strain ATCC 700394 / DSM 18823 / ISDg)</name>
    <name type="common">Clostridium phytofermentans</name>
    <dbReference type="NCBI Taxonomy" id="357809"/>
    <lineage>
        <taxon>Bacteria</taxon>
        <taxon>Bacillati</taxon>
        <taxon>Bacillota</taxon>
        <taxon>Clostridia</taxon>
        <taxon>Lachnospirales</taxon>
        <taxon>Lachnospiraceae</taxon>
    </lineage>
</organism>
<keyword evidence="3" id="KW-1185">Reference proteome</keyword>
<dbReference type="OrthoDB" id="1654616at2"/>
<feature type="transmembrane region" description="Helical" evidence="1">
    <location>
        <begin position="184"/>
        <end position="207"/>
    </location>
</feature>
<feature type="transmembrane region" description="Helical" evidence="1">
    <location>
        <begin position="118"/>
        <end position="138"/>
    </location>
</feature>
<dbReference type="EMBL" id="CP000885">
    <property type="protein sequence ID" value="ABX41676.1"/>
    <property type="molecule type" value="Genomic_DNA"/>
</dbReference>
<keyword evidence="1" id="KW-0812">Transmembrane</keyword>
<dbReference type="AlphaFoldDB" id="A9KNS5"/>
<keyword evidence="1" id="KW-1133">Transmembrane helix</keyword>
<evidence type="ECO:0000256" key="1">
    <source>
        <dbReference type="SAM" id="Phobius"/>
    </source>
</evidence>
<feature type="transmembrane region" description="Helical" evidence="1">
    <location>
        <begin position="88"/>
        <end position="106"/>
    </location>
</feature>
<feature type="transmembrane region" description="Helical" evidence="1">
    <location>
        <begin position="238"/>
        <end position="256"/>
    </location>
</feature>
<feature type="transmembrane region" description="Helical" evidence="1">
    <location>
        <begin position="30"/>
        <end position="51"/>
    </location>
</feature>
<proteinExistence type="predicted"/>
<dbReference type="HOGENOM" id="CLU_060269_0_0_9"/>
<dbReference type="GO" id="GO:0005886">
    <property type="term" value="C:plasma membrane"/>
    <property type="evidence" value="ECO:0007669"/>
    <property type="project" value="TreeGrafter"/>
</dbReference>
<evidence type="ECO:0008006" key="4">
    <source>
        <dbReference type="Google" id="ProtNLM"/>
    </source>
</evidence>
<evidence type="ECO:0000313" key="3">
    <source>
        <dbReference type="Proteomes" id="UP000000370"/>
    </source>
</evidence>